<evidence type="ECO:0000313" key="1">
    <source>
        <dbReference type="EMBL" id="ALU26722.1"/>
    </source>
</evidence>
<gene>
    <name evidence="1" type="ORF">AS202_11435</name>
</gene>
<organism evidence="1 2">
    <name type="scientific">Myroides odoratimimus</name>
    <dbReference type="NCBI Taxonomy" id="76832"/>
    <lineage>
        <taxon>Bacteria</taxon>
        <taxon>Pseudomonadati</taxon>
        <taxon>Bacteroidota</taxon>
        <taxon>Flavobacteriia</taxon>
        <taxon>Flavobacteriales</taxon>
        <taxon>Flavobacteriaceae</taxon>
        <taxon>Myroides</taxon>
    </lineage>
</organism>
<accession>A0AAI8C663</accession>
<dbReference type="AlphaFoldDB" id="A0AAI8C663"/>
<reference evidence="1 2" key="1">
    <citation type="journal article" date="2016" name="J. Zhejiang Univ. Sci. B">
        <title>Antibiotic resistance mechanisms of Myroides sp.</title>
        <authorList>
            <person name="Hu S."/>
            <person name="Yuan S."/>
            <person name="Qu H."/>
            <person name="Jiang T."/>
            <person name="Zhou Y."/>
            <person name="Wang M."/>
            <person name="Ming D."/>
        </authorList>
    </citation>
    <scope>NUCLEOTIDE SEQUENCE [LARGE SCALE GENOMIC DNA]</scope>
    <source>
        <strain evidence="1 2">PR63039</strain>
    </source>
</reference>
<evidence type="ECO:0000313" key="2">
    <source>
        <dbReference type="Proteomes" id="UP000069030"/>
    </source>
</evidence>
<dbReference type="EMBL" id="CP013690">
    <property type="protein sequence ID" value="ALU26722.1"/>
    <property type="molecule type" value="Genomic_DNA"/>
</dbReference>
<sequence length="417" mass="48562">MGWFLNKSKFPKENKDRGIIRITDNEIIITNRSYESEDEIILIPKIEYIYLETSDYSEPSMFIYQDRQYYIPGDYVGTEKLWLYLAEQFHFDINLVTQHLNDKTNNIHKLYRTTYKQNYKLTNTSNHDYLEGFEIIAPTPLFVPWNTTKEELLAQEYIHSDGFYAETTYPVRIGNITVDNLGTYIDDVRADVAPTSYYTKCFAPDGSDTSLYQLKEILEHDLGSTATYTFYNEHHLFFYAESDHITFELNYTVDDPEFRTVAYSFTSLNINTKYDYPDLLSDDIYTPKLVLSATYVFNYSLTAPSNYLRNERIKSTPDLVKLQSKNNSVIWIDKPNNRIGFADKAFAITFNKEEIDSLTLWNTLPAKGGGFCVLSVNLKEGNTVTVFEGAHDTIKHDLEDLEQFLGLQINFYEDYNC</sequence>
<protein>
    <submittedName>
        <fullName evidence="1">Uncharacterized protein</fullName>
    </submittedName>
</protein>
<proteinExistence type="predicted"/>
<dbReference type="Proteomes" id="UP000069030">
    <property type="component" value="Chromosome"/>
</dbReference>
<name>A0AAI8C663_9FLAO</name>
<dbReference type="KEGG" id="mod:AS202_11435"/>
<dbReference type="RefSeq" id="WP_058699455.1">
    <property type="nucleotide sequence ID" value="NZ_CP013690.1"/>
</dbReference>